<accession>A0A417Z2S0</accession>
<proteinExistence type="predicted"/>
<name>A0A417Z2S0_9MICO</name>
<dbReference type="Pfam" id="PF13399">
    <property type="entry name" value="LytR_C"/>
    <property type="match status" value="2"/>
</dbReference>
<dbReference type="InterPro" id="IPR050922">
    <property type="entry name" value="LytR/CpsA/Psr_CW_biosynth"/>
</dbReference>
<dbReference type="AlphaFoldDB" id="A0A417Z2S0"/>
<dbReference type="InterPro" id="IPR027381">
    <property type="entry name" value="LytR/CpsA/Psr_C"/>
</dbReference>
<protein>
    <submittedName>
        <fullName evidence="3">LytR family transcriptional regulator</fullName>
    </submittedName>
</protein>
<sequence>MTPAPPRSIRSLPMPRYRAAGAACLAMALTVTLGACSSKEEPKKKAAPTCPAGNPKPSRTVAWPTMYANVYNASDSKGEAATVARRLGWRGLNLLEVANDPLADDRPTPKYAEIRYGKSGRTIALNLATQIPHANLYQDERADPTVDVVIGNDFTLTPQPPRPIKDVKVAVFNTTFQSGLAATVSNQLAKQGFHSEAKANDRAYYPDDTAVIVYDEEGLPDAQRVQMSIPGSRLLQDEKANVSMTGRDVRLYLGSKWLKGGKVAPLSQATKAPGSSPTPSC</sequence>
<dbReference type="Proteomes" id="UP000323565">
    <property type="component" value="Chromosome"/>
</dbReference>
<reference evidence="2 5" key="2">
    <citation type="submission" date="2019-08" db="EMBL/GenBank/DDBJ databases">
        <title>Dermacoccus abyssi strain HZAU 226, whole genome Nanopore sequencing project.</title>
        <authorList>
            <person name="Guo A."/>
            <person name="Zhang X."/>
            <person name="Ruan Y."/>
            <person name="Liu W."/>
            <person name="Chen Q."/>
            <person name="Gu L."/>
        </authorList>
    </citation>
    <scope>NUCLEOTIDE SEQUENCE [LARGE SCALE GENOMIC DNA]</scope>
    <source>
        <strain evidence="2 5">HZAU 226</strain>
    </source>
</reference>
<dbReference type="EMBL" id="CP043031">
    <property type="protein sequence ID" value="QEH94246.1"/>
    <property type="molecule type" value="Genomic_DNA"/>
</dbReference>
<evidence type="ECO:0000313" key="2">
    <source>
        <dbReference type="EMBL" id="QEH94246.1"/>
    </source>
</evidence>
<feature type="domain" description="LytR/CpsA/Psr regulator C-terminal" evidence="1">
    <location>
        <begin position="69"/>
        <end position="154"/>
    </location>
</feature>
<reference evidence="3 4" key="1">
    <citation type="submission" date="2018-08" db="EMBL/GenBank/DDBJ databases">
        <title>Whole genome sequence analysis of Dermacoccus abyssi bacteria isolated from Deep Mariana trench Micromonospora spp reveals genes involved in the environmental adaptation and production of secondary metabolites.</title>
        <authorList>
            <person name="Abdel-Mageed W.M."/>
            <person name="Lehri B."/>
            <person name="Nouioui I."/>
            <person name="Goodfellow I."/>
            <person name="Jaspars M."/>
            <person name="Karlyshev A."/>
        </authorList>
    </citation>
    <scope>NUCLEOTIDE SEQUENCE [LARGE SCALE GENOMIC DNA]</scope>
    <source>
        <strain evidence="3 4">MT1.1</strain>
    </source>
</reference>
<dbReference type="Proteomes" id="UP000285376">
    <property type="component" value="Unassembled WGS sequence"/>
</dbReference>
<dbReference type="PANTHER" id="PTHR33392">
    <property type="entry name" value="POLYISOPRENYL-TEICHOIC ACID--PEPTIDOGLYCAN TEICHOIC ACID TRANSFERASE TAGU"/>
    <property type="match status" value="1"/>
</dbReference>
<organism evidence="3 4">
    <name type="scientific">Dermacoccus abyssi</name>
    <dbReference type="NCBI Taxonomy" id="322596"/>
    <lineage>
        <taxon>Bacteria</taxon>
        <taxon>Bacillati</taxon>
        <taxon>Actinomycetota</taxon>
        <taxon>Actinomycetes</taxon>
        <taxon>Micrococcales</taxon>
        <taxon>Dermacoccaceae</taxon>
        <taxon>Dermacoccus</taxon>
    </lineage>
</organism>
<evidence type="ECO:0000313" key="3">
    <source>
        <dbReference type="EMBL" id="RHW44606.1"/>
    </source>
</evidence>
<evidence type="ECO:0000313" key="5">
    <source>
        <dbReference type="Proteomes" id="UP000323565"/>
    </source>
</evidence>
<dbReference type="PANTHER" id="PTHR33392:SF6">
    <property type="entry name" value="POLYISOPRENYL-TEICHOIC ACID--PEPTIDOGLYCAN TEICHOIC ACID TRANSFERASE TAGU"/>
    <property type="match status" value="1"/>
</dbReference>
<dbReference type="Gene3D" id="3.30.70.2390">
    <property type="match status" value="2"/>
</dbReference>
<evidence type="ECO:0000313" key="4">
    <source>
        <dbReference type="Proteomes" id="UP000285376"/>
    </source>
</evidence>
<evidence type="ECO:0000259" key="1">
    <source>
        <dbReference type="Pfam" id="PF13399"/>
    </source>
</evidence>
<keyword evidence="5" id="KW-1185">Reference proteome</keyword>
<dbReference type="EMBL" id="QWLM01000015">
    <property type="protein sequence ID" value="RHW44606.1"/>
    <property type="molecule type" value="Genomic_DNA"/>
</dbReference>
<feature type="domain" description="LytR/CpsA/Psr regulator C-terminal" evidence="1">
    <location>
        <begin position="166"/>
        <end position="257"/>
    </location>
</feature>
<gene>
    <name evidence="3" type="ORF">D1832_12095</name>
    <name evidence="2" type="ORF">FV141_12500</name>
</gene>